<feature type="region of interest" description="Disordered" evidence="1">
    <location>
        <begin position="1"/>
        <end position="20"/>
    </location>
</feature>
<evidence type="ECO:0000256" key="1">
    <source>
        <dbReference type="SAM" id="MobiDB-lite"/>
    </source>
</evidence>
<protein>
    <submittedName>
        <fullName evidence="2">Uncharacterized protein</fullName>
    </submittedName>
</protein>
<reference evidence="2" key="1">
    <citation type="submission" date="2025-08" db="UniProtKB">
        <authorList>
            <consortium name="Ensembl"/>
        </authorList>
    </citation>
    <scope>IDENTIFICATION</scope>
</reference>
<accession>A0A8D2KZ92</accession>
<dbReference type="Ensembl" id="ENSVKKT00000014847.1">
    <property type="protein sequence ID" value="ENSVKKP00000014494.1"/>
    <property type="gene ID" value="ENSVKKG00000009972.1"/>
</dbReference>
<organism evidence="2 3">
    <name type="scientific">Varanus komodoensis</name>
    <name type="common">Komodo dragon</name>
    <dbReference type="NCBI Taxonomy" id="61221"/>
    <lineage>
        <taxon>Eukaryota</taxon>
        <taxon>Metazoa</taxon>
        <taxon>Chordata</taxon>
        <taxon>Craniata</taxon>
        <taxon>Vertebrata</taxon>
        <taxon>Euteleostomi</taxon>
        <taxon>Lepidosauria</taxon>
        <taxon>Squamata</taxon>
        <taxon>Bifurcata</taxon>
        <taxon>Unidentata</taxon>
        <taxon>Episquamata</taxon>
        <taxon>Toxicofera</taxon>
        <taxon>Anguimorpha</taxon>
        <taxon>Paleoanguimorpha</taxon>
        <taxon>Varanoidea</taxon>
        <taxon>Varanidae</taxon>
        <taxon>Varanus</taxon>
    </lineage>
</organism>
<dbReference type="Proteomes" id="UP000694545">
    <property type="component" value="Unplaced"/>
</dbReference>
<evidence type="ECO:0000313" key="2">
    <source>
        <dbReference type="Ensembl" id="ENSVKKP00000014494.1"/>
    </source>
</evidence>
<reference evidence="2" key="2">
    <citation type="submission" date="2025-09" db="UniProtKB">
        <authorList>
            <consortium name="Ensembl"/>
        </authorList>
    </citation>
    <scope>IDENTIFICATION</scope>
</reference>
<name>A0A8D2KZ92_VARKO</name>
<evidence type="ECO:0000313" key="3">
    <source>
        <dbReference type="Proteomes" id="UP000694545"/>
    </source>
</evidence>
<proteinExistence type="predicted"/>
<keyword evidence="3" id="KW-1185">Reference proteome</keyword>
<feature type="compositionally biased region" description="Basic and acidic residues" evidence="1">
    <location>
        <begin position="1"/>
        <end position="10"/>
    </location>
</feature>
<dbReference type="AlphaFoldDB" id="A0A8D2KZ92"/>
<sequence length="163" mass="17227">QQGVPSDDHSLLSLPGGGRQPCPGPHLSCNGLLASCGPRMGVLLVPQGQIRPSLPKRREPVSQLQISIRRRRRPCWTSPPVGDMPPCSCRGLSLNPLSGGQLLPGGLESSLGPQTPHLLLQEGHKLASRASVSLPLLRKKGEHVTAVAEDSNTCDSLQGHLLA</sequence>